<dbReference type="SUPFAM" id="SSF46565">
    <property type="entry name" value="Chaperone J-domain"/>
    <property type="match status" value="1"/>
</dbReference>
<evidence type="ECO:0000313" key="2">
    <source>
        <dbReference type="EMBL" id="KAD3067253.1"/>
    </source>
</evidence>
<dbReference type="PROSITE" id="PS00636">
    <property type="entry name" value="DNAJ_1"/>
    <property type="match status" value="1"/>
</dbReference>
<dbReference type="PROSITE" id="PS50076">
    <property type="entry name" value="DNAJ_2"/>
    <property type="match status" value="1"/>
</dbReference>
<dbReference type="AlphaFoldDB" id="A0A5N6M2W3"/>
<keyword evidence="3" id="KW-1185">Reference proteome</keyword>
<dbReference type="PANTHER" id="PTHR45432">
    <property type="entry name" value="CHAPERONE PROTEIN DNAJ 11, CHLOROPLASTIC-LIKE"/>
    <property type="match status" value="1"/>
</dbReference>
<name>A0A5N6M2W3_9ASTR</name>
<dbReference type="Gene3D" id="1.10.287.110">
    <property type="entry name" value="DnaJ domain"/>
    <property type="match status" value="1"/>
</dbReference>
<gene>
    <name evidence="2" type="ORF">E3N88_35133</name>
</gene>
<protein>
    <recommendedName>
        <fullName evidence="1">J domain-containing protein</fullName>
    </recommendedName>
</protein>
<dbReference type="InterPro" id="IPR036869">
    <property type="entry name" value="J_dom_sf"/>
</dbReference>
<proteinExistence type="predicted"/>
<organism evidence="2 3">
    <name type="scientific">Mikania micrantha</name>
    <name type="common">bitter vine</name>
    <dbReference type="NCBI Taxonomy" id="192012"/>
    <lineage>
        <taxon>Eukaryota</taxon>
        <taxon>Viridiplantae</taxon>
        <taxon>Streptophyta</taxon>
        <taxon>Embryophyta</taxon>
        <taxon>Tracheophyta</taxon>
        <taxon>Spermatophyta</taxon>
        <taxon>Magnoliopsida</taxon>
        <taxon>eudicotyledons</taxon>
        <taxon>Gunneridae</taxon>
        <taxon>Pentapetalae</taxon>
        <taxon>asterids</taxon>
        <taxon>campanulids</taxon>
        <taxon>Asterales</taxon>
        <taxon>Asteraceae</taxon>
        <taxon>Asteroideae</taxon>
        <taxon>Heliantheae alliance</taxon>
        <taxon>Eupatorieae</taxon>
        <taxon>Mikania</taxon>
    </lineage>
</organism>
<evidence type="ECO:0000259" key="1">
    <source>
        <dbReference type="PROSITE" id="PS50076"/>
    </source>
</evidence>
<dbReference type="CDD" id="cd06257">
    <property type="entry name" value="DnaJ"/>
    <property type="match status" value="1"/>
</dbReference>
<dbReference type="OrthoDB" id="445556at2759"/>
<dbReference type="EMBL" id="SZYD01000017">
    <property type="protein sequence ID" value="KAD3067253.1"/>
    <property type="molecule type" value="Genomic_DNA"/>
</dbReference>
<reference evidence="2 3" key="1">
    <citation type="submission" date="2019-05" db="EMBL/GenBank/DDBJ databases">
        <title>Mikania micrantha, genome provides insights into the molecular mechanism of rapid growth.</title>
        <authorList>
            <person name="Liu B."/>
        </authorList>
    </citation>
    <scope>NUCLEOTIDE SEQUENCE [LARGE SCALE GENOMIC DNA]</scope>
    <source>
        <strain evidence="2">NLD-2019</strain>
        <tissue evidence="2">Leaf</tissue>
    </source>
</reference>
<dbReference type="Proteomes" id="UP000326396">
    <property type="component" value="Linkage Group LG7"/>
</dbReference>
<accession>A0A5N6M2W3</accession>
<comment type="caution">
    <text evidence="2">The sequence shown here is derived from an EMBL/GenBank/DDBJ whole genome shotgun (WGS) entry which is preliminary data.</text>
</comment>
<dbReference type="Pfam" id="PF00226">
    <property type="entry name" value="DnaJ"/>
    <property type="match status" value="1"/>
</dbReference>
<sequence>MIGTLTTSAGGISERLPPLNYTGISGRLHLFNSFRFTYKPISTKSAFHAVLDANPVERTAGSRRPESLYEVLRVDRNATPSEIKTAYRSLAKIYHPDAKLHGDRDFIEIHNAYATLSDPASRASYDLKSRLYTVVGRRQGFYTCQRWETDQCW</sequence>
<dbReference type="InterPro" id="IPR001623">
    <property type="entry name" value="DnaJ_domain"/>
</dbReference>
<dbReference type="PANTHER" id="PTHR45432:SF2">
    <property type="entry name" value="CHAPERONE PROTEIN DNAJ 11, CHLOROPLASTIC"/>
    <property type="match status" value="1"/>
</dbReference>
<dbReference type="InterPro" id="IPR018253">
    <property type="entry name" value="DnaJ_domain_CS"/>
</dbReference>
<feature type="domain" description="J" evidence="1">
    <location>
        <begin position="67"/>
        <end position="129"/>
    </location>
</feature>
<dbReference type="SMART" id="SM00271">
    <property type="entry name" value="DnaJ"/>
    <property type="match status" value="1"/>
</dbReference>
<evidence type="ECO:0000313" key="3">
    <source>
        <dbReference type="Proteomes" id="UP000326396"/>
    </source>
</evidence>
<dbReference type="PRINTS" id="PR00625">
    <property type="entry name" value="JDOMAIN"/>
</dbReference>